<dbReference type="InterPro" id="IPR032859">
    <property type="entry name" value="KH_dom-like"/>
</dbReference>
<dbReference type="Proteomes" id="UP000245872">
    <property type="component" value="Chromosome"/>
</dbReference>
<dbReference type="Gene3D" id="3.30.300.20">
    <property type="match status" value="1"/>
</dbReference>
<dbReference type="PANTHER" id="PTHR43834">
    <property type="entry name" value="GTPASE DER"/>
    <property type="match status" value="1"/>
</dbReference>
<evidence type="ECO:0000256" key="5">
    <source>
        <dbReference type="ARBA" id="ARBA00022741"/>
    </source>
</evidence>
<evidence type="ECO:0000313" key="13">
    <source>
        <dbReference type="Proteomes" id="UP000245872"/>
    </source>
</evidence>
<dbReference type="InterPro" id="IPR005225">
    <property type="entry name" value="Small_GTP-bd"/>
</dbReference>
<sequence>MANIVAIVGKSNVGKSTLFNRLVEKREAITDSTMHTTRDRHYGVAQWSGKHFTVIDTGGYIDDKQYALAPAICEQIQFALQEASAVFFMVDAKEGLTALDQAFANIVRSMHKPVLLIANKTEHATVALSAASFYALGLGKPFLIAAINGSGTGDLLDALLPYLTETAETEVGIAQSMLPKIALIGRPNVGKSSFLNSLLGEKRHMVSPMAGTTRDATAVYYNRYHKQCIIIDTAGVRKKSKVGESIEFYAVLRAIKAIQDADICLVMLDAQSGLEAQDMALIALAHRYKKGMVLVINKWDLIDKAAVTADAYKKHLVWKMAPFTYLPMLLVSALQKQRMYQTLEKAFTVYHNRARKISTAELNRIMLPIIDKVHPPAVKGKFIKIKYCTQVKAHTPIFAFFCNYPQYVQPHYTSYLEKQIRANFDFEGVPIQLIFKKK</sequence>
<dbReference type="PROSITE" id="PS51712">
    <property type="entry name" value="G_ENGA"/>
    <property type="match status" value="1"/>
</dbReference>
<dbReference type="Pfam" id="PF14714">
    <property type="entry name" value="KH_dom-like"/>
    <property type="match status" value="1"/>
</dbReference>
<protein>
    <recommendedName>
        <fullName evidence="2 8">GTPase Der</fullName>
    </recommendedName>
    <alternativeName>
        <fullName evidence="7 8">GTP-binding protein EngA</fullName>
    </alternativeName>
</protein>
<dbReference type="HAMAP" id="MF_00195">
    <property type="entry name" value="GTPase_Der"/>
    <property type="match status" value="1"/>
</dbReference>
<evidence type="ECO:0000259" key="11">
    <source>
        <dbReference type="PROSITE" id="PS51712"/>
    </source>
</evidence>
<evidence type="ECO:0000256" key="7">
    <source>
        <dbReference type="ARBA" id="ARBA00032345"/>
    </source>
</evidence>
<dbReference type="PIRSF" id="PIRSF006485">
    <property type="entry name" value="GTP-binding_EngA"/>
    <property type="match status" value="1"/>
</dbReference>
<dbReference type="SUPFAM" id="SSF52540">
    <property type="entry name" value="P-loop containing nucleoside triphosphate hydrolases"/>
    <property type="match status" value="2"/>
</dbReference>
<dbReference type="GO" id="GO:0043022">
    <property type="term" value="F:ribosome binding"/>
    <property type="evidence" value="ECO:0007669"/>
    <property type="project" value="TreeGrafter"/>
</dbReference>
<dbReference type="CDD" id="cd01895">
    <property type="entry name" value="EngA2"/>
    <property type="match status" value="1"/>
</dbReference>
<reference evidence="12 13" key="1">
    <citation type="submission" date="2018-05" db="EMBL/GenBank/DDBJ databases">
        <title>Candidatus Cardinium hertigii Genome Assembly.</title>
        <authorList>
            <person name="Showmaker K.C."/>
            <person name="Walden K.O."/>
            <person name="Fields C.J."/>
            <person name="Lambert K.N."/>
            <person name="Hudson M.E."/>
        </authorList>
    </citation>
    <scope>NUCLEOTIDE SEQUENCE [LARGE SCALE GENOMIC DNA]</scope>
    <source>
        <strain evidence="13">cHgTN10</strain>
    </source>
</reference>
<keyword evidence="3 8" id="KW-0690">Ribosome biogenesis</keyword>
<keyword evidence="6 8" id="KW-0342">GTP-binding</keyword>
<feature type="binding site" evidence="8">
    <location>
        <begin position="185"/>
        <end position="192"/>
    </location>
    <ligand>
        <name>GTP</name>
        <dbReference type="ChEBI" id="CHEBI:37565"/>
        <label>2</label>
    </ligand>
</feature>
<dbReference type="InterPro" id="IPR006073">
    <property type="entry name" value="GTP-bd"/>
</dbReference>
<keyword evidence="5 8" id="KW-0547">Nucleotide-binding</keyword>
<feature type="domain" description="EngA-type G" evidence="11">
    <location>
        <begin position="179"/>
        <end position="354"/>
    </location>
</feature>
<keyword evidence="4 10" id="KW-0677">Repeat</keyword>
<comment type="subunit">
    <text evidence="8">Associates with the 50S ribosomal subunit.</text>
</comment>
<dbReference type="CDD" id="cd01894">
    <property type="entry name" value="EngA1"/>
    <property type="match status" value="1"/>
</dbReference>
<evidence type="ECO:0000256" key="6">
    <source>
        <dbReference type="ARBA" id="ARBA00023134"/>
    </source>
</evidence>
<dbReference type="RefSeq" id="WP_109997682.1">
    <property type="nucleotide sequence ID" value="NZ_CP029619.1"/>
</dbReference>
<dbReference type="KEGG" id="cher:DK880_01017"/>
<feature type="binding site" evidence="8">
    <location>
        <begin position="297"/>
        <end position="300"/>
    </location>
    <ligand>
        <name>GTP</name>
        <dbReference type="ChEBI" id="CHEBI:37565"/>
        <label>2</label>
    </ligand>
</feature>
<gene>
    <name evidence="8 12" type="primary">der</name>
    <name evidence="12" type="ORF">DK880_01017</name>
</gene>
<keyword evidence="13" id="KW-1185">Reference proteome</keyword>
<feature type="binding site" evidence="8">
    <location>
        <begin position="9"/>
        <end position="16"/>
    </location>
    <ligand>
        <name>GTP</name>
        <dbReference type="ChEBI" id="CHEBI:37565"/>
        <label>1</label>
    </ligand>
</feature>
<dbReference type="InterPro" id="IPR016484">
    <property type="entry name" value="GTPase_Der"/>
</dbReference>
<evidence type="ECO:0000256" key="3">
    <source>
        <dbReference type="ARBA" id="ARBA00022517"/>
    </source>
</evidence>
<dbReference type="PRINTS" id="PR00326">
    <property type="entry name" value="GTP1OBG"/>
</dbReference>
<dbReference type="Pfam" id="PF01926">
    <property type="entry name" value="MMR_HSR1"/>
    <property type="match status" value="2"/>
</dbReference>
<evidence type="ECO:0000256" key="2">
    <source>
        <dbReference type="ARBA" id="ARBA00020953"/>
    </source>
</evidence>
<dbReference type="Gene3D" id="3.40.50.300">
    <property type="entry name" value="P-loop containing nucleotide triphosphate hydrolases"/>
    <property type="match status" value="2"/>
</dbReference>
<comment type="similarity">
    <text evidence="1 8 9 10">Belongs to the TRAFAC class TrmE-Era-EngA-EngB-Septin-like GTPase superfamily. EngA (Der) GTPase family.</text>
</comment>
<organism evidence="12 13">
    <name type="scientific">Candidatus Cardinium hertigii</name>
    <dbReference type="NCBI Taxonomy" id="247481"/>
    <lineage>
        <taxon>Bacteria</taxon>
        <taxon>Pseudomonadati</taxon>
        <taxon>Bacteroidota</taxon>
        <taxon>Cytophagia</taxon>
        <taxon>Cytophagales</taxon>
        <taxon>Amoebophilaceae</taxon>
        <taxon>Candidatus Cardinium</taxon>
    </lineage>
</organism>
<dbReference type="EMBL" id="CP029619">
    <property type="protein sequence ID" value="AWN82314.1"/>
    <property type="molecule type" value="Genomic_DNA"/>
</dbReference>
<dbReference type="NCBIfam" id="TIGR00231">
    <property type="entry name" value="small_GTP"/>
    <property type="match status" value="2"/>
</dbReference>
<dbReference type="OrthoDB" id="9805918at2"/>
<evidence type="ECO:0000256" key="8">
    <source>
        <dbReference type="HAMAP-Rule" id="MF_00195"/>
    </source>
</evidence>
<dbReference type="GO" id="GO:0042254">
    <property type="term" value="P:ribosome biogenesis"/>
    <property type="evidence" value="ECO:0007669"/>
    <property type="project" value="UniProtKB-KW"/>
</dbReference>
<evidence type="ECO:0000256" key="10">
    <source>
        <dbReference type="RuleBase" id="RU004481"/>
    </source>
</evidence>
<dbReference type="NCBIfam" id="TIGR03594">
    <property type="entry name" value="GTPase_EngA"/>
    <property type="match status" value="1"/>
</dbReference>
<dbReference type="FunFam" id="3.30.300.20:FF:000004">
    <property type="entry name" value="GTPase Der"/>
    <property type="match status" value="1"/>
</dbReference>
<dbReference type="InterPro" id="IPR027417">
    <property type="entry name" value="P-loop_NTPase"/>
</dbReference>
<dbReference type="GO" id="GO:0005525">
    <property type="term" value="F:GTP binding"/>
    <property type="evidence" value="ECO:0007669"/>
    <property type="project" value="UniProtKB-UniRule"/>
</dbReference>
<name>A0A2Z3LIP6_9BACT</name>
<accession>A0A2Z3LIP6</accession>
<feature type="binding site" evidence="8">
    <location>
        <begin position="56"/>
        <end position="60"/>
    </location>
    <ligand>
        <name>GTP</name>
        <dbReference type="ChEBI" id="CHEBI:37565"/>
        <label>1</label>
    </ligand>
</feature>
<evidence type="ECO:0000256" key="1">
    <source>
        <dbReference type="ARBA" id="ARBA00008279"/>
    </source>
</evidence>
<dbReference type="InterPro" id="IPR015946">
    <property type="entry name" value="KH_dom-like_a/b"/>
</dbReference>
<proteinExistence type="inferred from homology"/>
<dbReference type="FunFam" id="3.40.50.300:FF:000040">
    <property type="entry name" value="GTPase Der"/>
    <property type="match status" value="1"/>
</dbReference>
<evidence type="ECO:0000256" key="9">
    <source>
        <dbReference type="PROSITE-ProRule" id="PRU01049"/>
    </source>
</evidence>
<comment type="function">
    <text evidence="8 10">GTPase that plays an essential role in the late steps of ribosome biogenesis.</text>
</comment>
<evidence type="ECO:0000313" key="12">
    <source>
        <dbReference type="EMBL" id="AWN82314.1"/>
    </source>
</evidence>
<feature type="binding site" evidence="8">
    <location>
        <begin position="119"/>
        <end position="122"/>
    </location>
    <ligand>
        <name>GTP</name>
        <dbReference type="ChEBI" id="CHEBI:37565"/>
        <label>1</label>
    </ligand>
</feature>
<evidence type="ECO:0000256" key="4">
    <source>
        <dbReference type="ARBA" id="ARBA00022737"/>
    </source>
</evidence>
<dbReference type="InterPro" id="IPR031166">
    <property type="entry name" value="G_ENGA"/>
</dbReference>
<dbReference type="AlphaFoldDB" id="A0A2Z3LIP6"/>
<dbReference type="PANTHER" id="PTHR43834:SF6">
    <property type="entry name" value="GTPASE DER"/>
    <property type="match status" value="1"/>
</dbReference>
<feature type="binding site" evidence="8">
    <location>
        <begin position="232"/>
        <end position="236"/>
    </location>
    <ligand>
        <name>GTP</name>
        <dbReference type="ChEBI" id="CHEBI:37565"/>
        <label>2</label>
    </ligand>
</feature>